<name>A0A2V0UNH3_QUEIL</name>
<dbReference type="AlphaFoldDB" id="A0A2V0UNH3"/>
<evidence type="ECO:0000313" key="1">
    <source>
        <dbReference type="EMBL" id="MCH29350.1"/>
    </source>
</evidence>
<organism evidence="1">
    <name type="scientific">Quercus ilex</name>
    <name type="common">Holly oak</name>
    <dbReference type="NCBI Taxonomy" id="58334"/>
    <lineage>
        <taxon>Eukaryota</taxon>
        <taxon>Viridiplantae</taxon>
        <taxon>Streptophyta</taxon>
        <taxon>Embryophyta</taxon>
        <taxon>Tracheophyta</taxon>
        <taxon>Spermatophyta</taxon>
        <taxon>Magnoliopsida</taxon>
        <taxon>eudicotyledons</taxon>
        <taxon>Gunneridae</taxon>
        <taxon>Pentapetalae</taxon>
        <taxon>rosids</taxon>
        <taxon>fabids</taxon>
        <taxon>Fagales</taxon>
        <taxon>Fagaceae</taxon>
        <taxon>Quercus</taxon>
    </lineage>
</organism>
<gene>
    <name evidence="1" type="primary">U2AF35B</name>
</gene>
<accession>A0A2V0UNH3</accession>
<reference evidence="1" key="1">
    <citation type="submission" date="2018-06" db="EMBL/GenBank/DDBJ databases">
        <title>Comparative transcriptomics-based selection of suitable reference genes for normalization of RT-qPCR experiments in drought stressed leaves of three European Quercus species.</title>
        <authorList>
            <person name="Kotrade P."/>
        </authorList>
    </citation>
    <scope>NUCLEOTIDE SEQUENCE</scope>
    <source>
        <tissue evidence="1">Leaf</tissue>
    </source>
</reference>
<dbReference type="EMBL" id="GGQI01000006">
    <property type="protein sequence ID" value="MCH29350.1"/>
    <property type="molecule type" value="Transcribed_RNA"/>
</dbReference>
<sequence length="119" mass="12830">MMTEISVPSMIGAGGREAAVLDVEGNEAEALEEGGIGVLSGKVVLKEGLRLSNGIGKGNRQNLVFRTMRITLTMTAMALNRMISIMSLSNISSMIDTTISPIRLVWFGCHCLWSIVCRT</sequence>
<protein>
    <submittedName>
        <fullName evidence="1">Isoform 2 of splicing factor u2af small subunit a</fullName>
    </submittedName>
</protein>
<proteinExistence type="predicted"/>